<feature type="signal peptide" evidence="21">
    <location>
        <begin position="1"/>
        <end position="22"/>
    </location>
</feature>
<dbReference type="Gene3D" id="1.10.510.10">
    <property type="entry name" value="Transferase(Phosphotransferase) domain 1"/>
    <property type="match status" value="1"/>
</dbReference>
<dbReference type="FunFam" id="1.10.510.10:FF:000453">
    <property type="entry name" value="LRR receptor-like serine/threonine-protein kinase HSL2"/>
    <property type="match status" value="1"/>
</dbReference>
<evidence type="ECO:0000256" key="10">
    <source>
        <dbReference type="ARBA" id="ARBA00022729"/>
    </source>
</evidence>
<dbReference type="PANTHER" id="PTHR45974">
    <property type="entry name" value="RECEPTOR-LIKE PROTEIN 55"/>
    <property type="match status" value="1"/>
</dbReference>
<evidence type="ECO:0000256" key="2">
    <source>
        <dbReference type="ARBA" id="ARBA00004479"/>
    </source>
</evidence>
<keyword evidence="14 19" id="KW-0067">ATP-binding</keyword>
<dbReference type="FunFam" id="3.80.10.10:FF:000542">
    <property type="entry name" value="Leucine-rich repeat protein kinase family protein"/>
    <property type="match status" value="1"/>
</dbReference>
<keyword evidence="15" id="KW-1133">Transmembrane helix</keyword>
<feature type="domain" description="Protein kinase" evidence="22">
    <location>
        <begin position="632"/>
        <end position="936"/>
    </location>
</feature>
<feature type="binding site" evidence="19">
    <location>
        <position position="660"/>
    </location>
    <ligand>
        <name>ATP</name>
        <dbReference type="ChEBI" id="CHEBI:30616"/>
    </ligand>
</feature>
<evidence type="ECO:0000256" key="20">
    <source>
        <dbReference type="SAM" id="MobiDB-lite"/>
    </source>
</evidence>
<dbReference type="InterPro" id="IPR017441">
    <property type="entry name" value="Protein_kinase_ATP_BS"/>
</dbReference>
<dbReference type="InterPro" id="IPR001611">
    <property type="entry name" value="Leu-rich_rpt"/>
</dbReference>
<evidence type="ECO:0000256" key="5">
    <source>
        <dbReference type="ARBA" id="ARBA00022475"/>
    </source>
</evidence>
<evidence type="ECO:0000256" key="14">
    <source>
        <dbReference type="ARBA" id="ARBA00022840"/>
    </source>
</evidence>
<dbReference type="SUPFAM" id="SSF56112">
    <property type="entry name" value="Protein kinase-like (PK-like)"/>
    <property type="match status" value="1"/>
</dbReference>
<comment type="similarity">
    <text evidence="3">Belongs to the protein kinase superfamily. Ser/Thr protein kinase family.</text>
</comment>
<dbReference type="AlphaFoldDB" id="A0ABC8ZIJ3"/>
<dbReference type="SUPFAM" id="SSF52058">
    <property type="entry name" value="L domain-like"/>
    <property type="match status" value="1"/>
</dbReference>
<keyword evidence="12 19" id="KW-0547">Nucleotide-binding</keyword>
<keyword evidence="10 21" id="KW-0732">Signal</keyword>
<evidence type="ECO:0000256" key="15">
    <source>
        <dbReference type="ARBA" id="ARBA00022989"/>
    </source>
</evidence>
<comment type="subcellular location">
    <subcellularLocation>
        <location evidence="1">Cell membrane</location>
        <topology evidence="1">Single-pass membrane protein</topology>
    </subcellularLocation>
    <subcellularLocation>
        <location evidence="2">Membrane</location>
        <topology evidence="2">Single-pass type I membrane protein</topology>
    </subcellularLocation>
</comment>
<dbReference type="PROSITE" id="PS00108">
    <property type="entry name" value="PROTEIN_KINASE_ST"/>
    <property type="match status" value="1"/>
</dbReference>
<dbReference type="EC" id="2.7.11.1" evidence="4"/>
<evidence type="ECO:0000313" key="24">
    <source>
        <dbReference type="EMBL" id="CAL4973443.1"/>
    </source>
</evidence>
<organism evidence="23 25">
    <name type="scientific">Urochloa decumbens</name>
    <dbReference type="NCBI Taxonomy" id="240449"/>
    <lineage>
        <taxon>Eukaryota</taxon>
        <taxon>Viridiplantae</taxon>
        <taxon>Streptophyta</taxon>
        <taxon>Embryophyta</taxon>
        <taxon>Tracheophyta</taxon>
        <taxon>Spermatophyta</taxon>
        <taxon>Magnoliopsida</taxon>
        <taxon>Liliopsida</taxon>
        <taxon>Poales</taxon>
        <taxon>Poaceae</taxon>
        <taxon>PACMAD clade</taxon>
        <taxon>Panicoideae</taxon>
        <taxon>Panicodae</taxon>
        <taxon>Paniceae</taxon>
        <taxon>Melinidinae</taxon>
        <taxon>Urochloa</taxon>
    </lineage>
</organism>
<keyword evidence="9" id="KW-0812">Transmembrane</keyword>
<dbReference type="InterPro" id="IPR013210">
    <property type="entry name" value="LRR_N_plant-typ"/>
</dbReference>
<evidence type="ECO:0000256" key="9">
    <source>
        <dbReference type="ARBA" id="ARBA00022692"/>
    </source>
</evidence>
<evidence type="ECO:0000256" key="7">
    <source>
        <dbReference type="ARBA" id="ARBA00022614"/>
    </source>
</evidence>
<name>A0ABC8ZIJ3_9POAL</name>
<proteinExistence type="inferred from homology"/>
<dbReference type="PANTHER" id="PTHR45974:SF273">
    <property type="entry name" value="PROTEIN KINASE DOMAIN-CONTAINING PROTEIN"/>
    <property type="match status" value="1"/>
</dbReference>
<dbReference type="Gene3D" id="3.80.10.10">
    <property type="entry name" value="Ribonuclease Inhibitor"/>
    <property type="match status" value="3"/>
</dbReference>
<dbReference type="FunFam" id="3.80.10.10:FF:000363">
    <property type="entry name" value="Leucine-rich repeat family protein"/>
    <property type="match status" value="1"/>
</dbReference>
<keyword evidence="17" id="KW-0675">Receptor</keyword>
<dbReference type="GO" id="GO:0005524">
    <property type="term" value="F:ATP binding"/>
    <property type="evidence" value="ECO:0007669"/>
    <property type="project" value="UniProtKB-UniRule"/>
</dbReference>
<evidence type="ECO:0000256" key="8">
    <source>
        <dbReference type="ARBA" id="ARBA00022679"/>
    </source>
</evidence>
<dbReference type="SMART" id="SM00220">
    <property type="entry name" value="S_TKc"/>
    <property type="match status" value="1"/>
</dbReference>
<evidence type="ECO:0000256" key="1">
    <source>
        <dbReference type="ARBA" id="ARBA00004162"/>
    </source>
</evidence>
<evidence type="ECO:0000256" key="13">
    <source>
        <dbReference type="ARBA" id="ARBA00022777"/>
    </source>
</evidence>
<evidence type="ECO:0000256" key="12">
    <source>
        <dbReference type="ARBA" id="ARBA00022741"/>
    </source>
</evidence>
<dbReference type="EMBL" id="OZ075130">
    <property type="protein sequence ID" value="CAL4973443.1"/>
    <property type="molecule type" value="Genomic_DNA"/>
</dbReference>
<sequence>MKVLSIPLLLVMFWASLPGGFCDTDPQDVAALQSLMREWQNFPSSWQASNDPCGKQWGGITCNNGRVTSMRLSSINLQGTLSDSIGQLSELVYLDLSSNSGLSGRLPTSIGNLKQLTTLILAGCSFTGGIPQELGNLVQLSFLALNSNNFTGRIPASIGLLTNLFWLDLAENELSGPIPISSTTSPGLDLLTHTKHFHFNKNQLTGTLNGLFSPSMRLEHILFDNNQLSGPIPAELGSITSLQILRLDKNRFSGTVPTNISNLVNLNGLNFADNQLRGTMPDLSTLIKLNVIDLSNNLFDPSVLPAWLLTLKTLTSVVIASGGLYGQVPNRIFALPELQQVILSNNAFNGTLEMTGNISQQLQRVNLLNNRIVAANITQSYNRKLVLVGNPVCLDSEFSGSRFCSIQQDSMIPYVTSVTKCGSTSCSSDQSLDPASCSCAYPYIGTIFFRSLLFADLTNNEHFQQLETSLWTELGLRPGSVFLSDVLFTSDDYLQVKMRMFPSTGTSFNLSEVTRIGFDLSNQTYKPPQGFGPYSFVADPYVHFAGAADSRKSQISTGAVAGIAVACGLVLTTLTSWAIFSLIQKRRTEELSGQTNPFASWGIGQKDSGGAPQLKGARLFSFDELKTCTNNFAENNEIGSGGYGKVYKGILADGTSVAIKRAEYGSKQGALEFKNEIELLSRVHHKNLVSLIGFCYEQGEQMLVYEYVCNGTLRQNLQGMYTKSNYKSKSAMFFPFPFLFYYKKYTCYAARGIYLDWKKRLRIALGSARGLAYLHELANPPIIHRDVKSTNILLDDNFKAKVADFGLSKLVADTEKGHVSTQVKGTLGYLDPEYYMTQQLSEKSDVYSFGVVMLEILSGRLPISKGRYIVREFRMAIDPNDQDYYGLQGIVDPAIYDAAHTTGFRRFVQMAMECVDESASRRPTMNSVVKEIEAMLHGEGLSSSNSSTVEFEHAGTASHLYSGPVVTVRSNSSSSMSEEPPHPELKHAEPLEDAA</sequence>
<feature type="compositionally biased region" description="Basic and acidic residues" evidence="20">
    <location>
        <begin position="979"/>
        <end position="995"/>
    </location>
</feature>
<dbReference type="InterPro" id="IPR000719">
    <property type="entry name" value="Prot_kinase_dom"/>
</dbReference>
<dbReference type="GO" id="GO:0005886">
    <property type="term" value="C:plasma membrane"/>
    <property type="evidence" value="ECO:0007669"/>
    <property type="project" value="UniProtKB-SubCell"/>
</dbReference>
<dbReference type="CDD" id="cd14066">
    <property type="entry name" value="STKc_IRAK"/>
    <property type="match status" value="1"/>
</dbReference>
<keyword evidence="5" id="KW-1003">Cell membrane</keyword>
<evidence type="ECO:0000256" key="19">
    <source>
        <dbReference type="PROSITE-ProRule" id="PRU10141"/>
    </source>
</evidence>
<dbReference type="PROSITE" id="PS50011">
    <property type="entry name" value="PROTEIN_KINASE_DOM"/>
    <property type="match status" value="1"/>
</dbReference>
<keyword evidence="13" id="KW-0418">Kinase</keyword>
<keyword evidence="18" id="KW-0325">Glycoprotein</keyword>
<gene>
    <name evidence="23" type="ORF">URODEC1_LOCUS44612</name>
    <name evidence="24" type="ORF">URODEC1_LOCUS51903</name>
</gene>
<protein>
    <recommendedName>
        <fullName evidence="4">non-specific serine/threonine protein kinase</fullName>
        <ecNumber evidence="4">2.7.11.1</ecNumber>
    </recommendedName>
</protein>
<evidence type="ECO:0000313" key="25">
    <source>
        <dbReference type="Proteomes" id="UP001497457"/>
    </source>
</evidence>
<keyword evidence="11" id="KW-0677">Repeat</keyword>
<evidence type="ECO:0000256" key="6">
    <source>
        <dbReference type="ARBA" id="ARBA00022527"/>
    </source>
</evidence>
<dbReference type="InterPro" id="IPR011009">
    <property type="entry name" value="Kinase-like_dom_sf"/>
</dbReference>
<dbReference type="Pfam" id="PF07714">
    <property type="entry name" value="PK_Tyr_Ser-Thr"/>
    <property type="match status" value="1"/>
</dbReference>
<feature type="chain" id="PRO_5044721415" description="non-specific serine/threonine protein kinase" evidence="21">
    <location>
        <begin position="23"/>
        <end position="995"/>
    </location>
</feature>
<dbReference type="Proteomes" id="UP001497457">
    <property type="component" value="Chromosome 19rd"/>
</dbReference>
<evidence type="ECO:0000259" key="22">
    <source>
        <dbReference type="PROSITE" id="PS50011"/>
    </source>
</evidence>
<keyword evidence="25" id="KW-1185">Reference proteome</keyword>
<dbReference type="FunFam" id="3.30.200.20:FF:000328">
    <property type="entry name" value="Leucine-rich repeat protein kinase family protein"/>
    <property type="match status" value="1"/>
</dbReference>
<reference evidence="23 25" key="1">
    <citation type="submission" date="2024-10" db="EMBL/GenBank/DDBJ databases">
        <authorList>
            <person name="Ryan C."/>
        </authorList>
    </citation>
    <scope>NUCLEOTIDE SEQUENCE [LARGE SCALE GENOMIC DNA]</scope>
</reference>
<accession>A0ABC8ZIJ3</accession>
<dbReference type="Proteomes" id="UP001497457">
    <property type="component" value="Chromosome 20rd"/>
</dbReference>
<dbReference type="EMBL" id="OZ075129">
    <property type="protein sequence ID" value="CAL4960756.1"/>
    <property type="molecule type" value="Genomic_DNA"/>
</dbReference>
<dbReference type="InterPro" id="IPR008271">
    <property type="entry name" value="Ser/Thr_kinase_AS"/>
</dbReference>
<dbReference type="GO" id="GO:0004674">
    <property type="term" value="F:protein serine/threonine kinase activity"/>
    <property type="evidence" value="ECO:0007669"/>
    <property type="project" value="UniProtKB-KW"/>
</dbReference>
<dbReference type="InterPro" id="IPR001245">
    <property type="entry name" value="Ser-Thr/Tyr_kinase_cat_dom"/>
</dbReference>
<keyword evidence="7" id="KW-0433">Leucine-rich repeat</keyword>
<dbReference type="Pfam" id="PF00560">
    <property type="entry name" value="LRR_1"/>
    <property type="match status" value="2"/>
</dbReference>
<evidence type="ECO:0000313" key="23">
    <source>
        <dbReference type="EMBL" id="CAL4960756.1"/>
    </source>
</evidence>
<dbReference type="Pfam" id="PF08263">
    <property type="entry name" value="LRRNT_2"/>
    <property type="match status" value="1"/>
</dbReference>
<dbReference type="InterPro" id="IPR032675">
    <property type="entry name" value="LRR_dom_sf"/>
</dbReference>
<feature type="region of interest" description="Disordered" evidence="20">
    <location>
        <begin position="967"/>
        <end position="995"/>
    </location>
</feature>
<evidence type="ECO:0000256" key="18">
    <source>
        <dbReference type="ARBA" id="ARBA00023180"/>
    </source>
</evidence>
<evidence type="ECO:0000256" key="4">
    <source>
        <dbReference type="ARBA" id="ARBA00012513"/>
    </source>
</evidence>
<evidence type="ECO:0000256" key="3">
    <source>
        <dbReference type="ARBA" id="ARBA00008684"/>
    </source>
</evidence>
<dbReference type="PROSITE" id="PS00107">
    <property type="entry name" value="PROTEIN_KINASE_ATP"/>
    <property type="match status" value="1"/>
</dbReference>
<evidence type="ECO:0000256" key="21">
    <source>
        <dbReference type="SAM" id="SignalP"/>
    </source>
</evidence>
<evidence type="ECO:0000256" key="17">
    <source>
        <dbReference type="ARBA" id="ARBA00023170"/>
    </source>
</evidence>
<keyword evidence="6" id="KW-0723">Serine/threonine-protein kinase</keyword>
<dbReference type="Gene3D" id="3.30.200.20">
    <property type="entry name" value="Phosphorylase Kinase, domain 1"/>
    <property type="match status" value="1"/>
</dbReference>
<keyword evidence="16" id="KW-0472">Membrane</keyword>
<keyword evidence="8" id="KW-0808">Transferase</keyword>
<evidence type="ECO:0000256" key="11">
    <source>
        <dbReference type="ARBA" id="ARBA00022737"/>
    </source>
</evidence>
<evidence type="ECO:0000256" key="16">
    <source>
        <dbReference type="ARBA" id="ARBA00023136"/>
    </source>
</evidence>